<name>A0A1I2CQU9_9BACI</name>
<evidence type="ECO:0000313" key="2">
    <source>
        <dbReference type="EMBL" id="SFE70153.1"/>
    </source>
</evidence>
<evidence type="ECO:0000256" key="1">
    <source>
        <dbReference type="SAM" id="MobiDB-lite"/>
    </source>
</evidence>
<dbReference type="Proteomes" id="UP000199516">
    <property type="component" value="Unassembled WGS sequence"/>
</dbReference>
<dbReference type="OrthoDB" id="2439672at2"/>
<feature type="compositionally biased region" description="Polar residues" evidence="1">
    <location>
        <begin position="13"/>
        <end position="23"/>
    </location>
</feature>
<gene>
    <name evidence="2" type="ORF">SAMN05192532_103123</name>
</gene>
<sequence>MADEKAPHKQMTDRNNGLSSTQEVRYPNDFKRADKGYQSVKSDR</sequence>
<dbReference type="Pfam" id="PF14152">
    <property type="entry name" value="YfhE"/>
    <property type="match status" value="1"/>
</dbReference>
<proteinExistence type="predicted"/>
<dbReference type="RefSeq" id="WP_091660186.1">
    <property type="nucleotide sequence ID" value="NZ_FONT01000003.1"/>
</dbReference>
<dbReference type="AlphaFoldDB" id="A0A1I2CQU9"/>
<protein>
    <submittedName>
        <fullName evidence="2">YfhE-like protein</fullName>
    </submittedName>
</protein>
<reference evidence="2 3" key="1">
    <citation type="submission" date="2016-10" db="EMBL/GenBank/DDBJ databases">
        <authorList>
            <person name="de Groot N.N."/>
        </authorList>
    </citation>
    <scope>NUCLEOTIDE SEQUENCE [LARGE SCALE GENOMIC DNA]</scope>
    <source>
        <strain evidence="2 3">DSM 23995</strain>
    </source>
</reference>
<feature type="region of interest" description="Disordered" evidence="1">
    <location>
        <begin position="1"/>
        <end position="44"/>
    </location>
</feature>
<accession>A0A1I2CQU9</accession>
<dbReference type="InterPro" id="IPR025437">
    <property type="entry name" value="YfhE-like"/>
</dbReference>
<keyword evidence="3" id="KW-1185">Reference proteome</keyword>
<evidence type="ECO:0000313" key="3">
    <source>
        <dbReference type="Proteomes" id="UP000199516"/>
    </source>
</evidence>
<feature type="compositionally biased region" description="Basic and acidic residues" evidence="1">
    <location>
        <begin position="1"/>
        <end position="12"/>
    </location>
</feature>
<organism evidence="2 3">
    <name type="scientific">Alteribacillus iranensis</name>
    <dbReference type="NCBI Taxonomy" id="930128"/>
    <lineage>
        <taxon>Bacteria</taxon>
        <taxon>Bacillati</taxon>
        <taxon>Bacillota</taxon>
        <taxon>Bacilli</taxon>
        <taxon>Bacillales</taxon>
        <taxon>Bacillaceae</taxon>
        <taxon>Alteribacillus</taxon>
    </lineage>
</organism>
<feature type="compositionally biased region" description="Basic and acidic residues" evidence="1">
    <location>
        <begin position="26"/>
        <end position="44"/>
    </location>
</feature>
<dbReference type="EMBL" id="FONT01000003">
    <property type="protein sequence ID" value="SFE70153.1"/>
    <property type="molecule type" value="Genomic_DNA"/>
</dbReference>